<dbReference type="GO" id="GO:0005886">
    <property type="term" value="C:plasma membrane"/>
    <property type="evidence" value="ECO:0007669"/>
    <property type="project" value="TreeGrafter"/>
</dbReference>
<keyword evidence="15" id="KW-1185">Reference proteome</keyword>
<dbReference type="InterPro" id="IPR000157">
    <property type="entry name" value="TIR_dom"/>
</dbReference>
<dbReference type="SMART" id="SM00369">
    <property type="entry name" value="LRR_TYP"/>
    <property type="match status" value="6"/>
</dbReference>
<evidence type="ECO:0000256" key="4">
    <source>
        <dbReference type="ARBA" id="ARBA00022692"/>
    </source>
</evidence>
<evidence type="ECO:0000256" key="11">
    <source>
        <dbReference type="SAM" id="MobiDB-lite"/>
    </source>
</evidence>
<keyword evidence="4 12" id="KW-0812">Transmembrane</keyword>
<evidence type="ECO:0000256" key="2">
    <source>
        <dbReference type="ARBA" id="ARBA00009634"/>
    </source>
</evidence>
<gene>
    <name evidence="14" type="ORF">Bpfe_003688</name>
</gene>
<evidence type="ECO:0000256" key="1">
    <source>
        <dbReference type="ARBA" id="ARBA00004167"/>
    </source>
</evidence>
<keyword evidence="8 12" id="KW-0472">Membrane</keyword>
<dbReference type="InterPro" id="IPR035897">
    <property type="entry name" value="Toll_tir_struct_dom_sf"/>
</dbReference>
<comment type="subcellular location">
    <subcellularLocation>
        <location evidence="1">Membrane</location>
        <topology evidence="1">Single-pass membrane protein</topology>
    </subcellularLocation>
</comment>
<evidence type="ECO:0000256" key="5">
    <source>
        <dbReference type="ARBA" id="ARBA00022729"/>
    </source>
</evidence>
<feature type="domain" description="TIR" evidence="13">
    <location>
        <begin position="830"/>
        <end position="961"/>
    </location>
</feature>
<evidence type="ECO:0000256" key="7">
    <source>
        <dbReference type="ARBA" id="ARBA00022989"/>
    </source>
</evidence>
<dbReference type="Proteomes" id="UP001233172">
    <property type="component" value="Unassembled WGS sequence"/>
</dbReference>
<sequence length="970" mass="111999">MCLVRLGVITTVLRMNLNEDIRSRYRRKTLRSSEWFIEYCNVNHRLQYSMSSYLSIVFILYLTLGYNLSQSQSKHFIDGTLPVNQDNEKRYNPYNDATNGEHRDTTQPSTGSHFNALLPTSSPDDNYFPINNLSCSYSNHTVHCSGLSIYDIQPFWFPNVTETIFLNDNFITTLENFTFSHVYNLTFLDLSDNSIEVIEIHAFEGLHSLKTLNLYNNKLTFGDSQDFQQIFKPLTSLEELNIIQDYQYKVGMYSFRFLEQLPTLQNLALGYDLETLYFGEEFRKMSNLTILKLSGNVNYIIDVSFANVAGLRELQLDTMPYLSNISHNAFSHLTHLKVLKMNLLQFSSQYAWSTLSPLQGRNMSEISFNTVSSIHTRSDPRIEGYITRDDTKYLLNICLETLELINCKIYYFTFEAFQNIETWDKCLMNLCISYNSLQGSDAVLFRIFTLKSLKTLKLENVLRPCFQFTNFPRSISGQNIKQDLSHEYITNKFNHKAQHYVGENSAIGITPAFQVVRNHFRSSSLISRHEYIKVSESIKSINLMRFFYSQSMRDHFIFQGAHNLEYLDLSDSGLVNFTGSLEGFVSLKTTILSGNTIKVLSKSYLDTFPALENLALANCQLDREFMSIHSGRLFQNLTRLQQLDLSSNLLNYLSTDTFMYNKHLKWLTLAQNQFREIPFSLKYTPELEVLDLSQNSLNTIDMASIHELENIVSGSGHFKLLLSGNDLSCGCNNLQFLQWMRSTAVTFDQDGNFTCTNKDGKTTYTLAYSDIESLWRECTGVIYFYLVLIVFCLYLIGCSIVFIMMKNKHFITVYILKRIFGIETHTRRDYPIDVYIAYSDTDYQFPCNELRQFIEQSLGMTTFLIDRDLNASFDLALGIVNAINKSWRVLLVCSESFLREGGWSMFTFCSAIYAQSPANPARIVALVHRDCLPLLPMELFGCINEDNILHVSVWGMTYEMKQMLTTRLNG</sequence>
<evidence type="ECO:0000313" key="15">
    <source>
        <dbReference type="Proteomes" id="UP001233172"/>
    </source>
</evidence>
<dbReference type="EMBL" id="JASAOG010000009">
    <property type="protein sequence ID" value="KAK0066953.1"/>
    <property type="molecule type" value="Genomic_DNA"/>
</dbReference>
<keyword evidence="9 14" id="KW-0675">Receptor</keyword>
<evidence type="ECO:0000256" key="12">
    <source>
        <dbReference type="SAM" id="Phobius"/>
    </source>
</evidence>
<dbReference type="PROSITE" id="PS50104">
    <property type="entry name" value="TIR"/>
    <property type="match status" value="1"/>
</dbReference>
<dbReference type="GO" id="GO:0007165">
    <property type="term" value="P:signal transduction"/>
    <property type="evidence" value="ECO:0007669"/>
    <property type="project" value="InterPro"/>
</dbReference>
<evidence type="ECO:0000256" key="8">
    <source>
        <dbReference type="ARBA" id="ARBA00023136"/>
    </source>
</evidence>
<dbReference type="InterPro" id="IPR032675">
    <property type="entry name" value="LRR_dom_sf"/>
</dbReference>
<keyword evidence="10" id="KW-0325">Glycoprotein</keyword>
<dbReference type="PROSITE" id="PS51450">
    <property type="entry name" value="LRR"/>
    <property type="match status" value="1"/>
</dbReference>
<dbReference type="SUPFAM" id="SSF52058">
    <property type="entry name" value="L domain-like"/>
    <property type="match status" value="2"/>
</dbReference>
<keyword evidence="5" id="KW-0732">Signal</keyword>
<feature type="transmembrane region" description="Helical" evidence="12">
    <location>
        <begin position="782"/>
        <end position="805"/>
    </location>
</feature>
<keyword evidence="6" id="KW-0677">Repeat</keyword>
<evidence type="ECO:0000256" key="3">
    <source>
        <dbReference type="ARBA" id="ARBA00022614"/>
    </source>
</evidence>
<comment type="caution">
    <text evidence="14">The sequence shown here is derived from an EMBL/GenBank/DDBJ whole genome shotgun (WGS) entry which is preliminary data.</text>
</comment>
<comment type="similarity">
    <text evidence="2">Belongs to the Toll-like receptor family.</text>
</comment>
<dbReference type="SUPFAM" id="SSF52200">
    <property type="entry name" value="Toll/Interleukin receptor TIR domain"/>
    <property type="match status" value="1"/>
</dbReference>
<reference evidence="14" key="1">
    <citation type="journal article" date="2023" name="PLoS Negl. Trop. Dis.">
        <title>A genome sequence for Biomphalaria pfeifferi, the major vector snail for the human-infecting parasite Schistosoma mansoni.</title>
        <authorList>
            <person name="Bu L."/>
            <person name="Lu L."/>
            <person name="Laidemitt M.R."/>
            <person name="Zhang S.M."/>
            <person name="Mutuku M."/>
            <person name="Mkoji G."/>
            <person name="Steinauer M."/>
            <person name="Loker E.S."/>
        </authorList>
    </citation>
    <scope>NUCLEOTIDE SEQUENCE</scope>
    <source>
        <strain evidence="14">KasaAsao</strain>
    </source>
</reference>
<protein>
    <submittedName>
        <fullName evidence="14">Toll-like receptor 7</fullName>
    </submittedName>
</protein>
<dbReference type="PANTHER" id="PTHR24365">
    <property type="entry name" value="TOLL-LIKE RECEPTOR"/>
    <property type="match status" value="1"/>
</dbReference>
<dbReference type="InterPro" id="IPR026906">
    <property type="entry name" value="LRR_5"/>
</dbReference>
<evidence type="ECO:0000256" key="10">
    <source>
        <dbReference type="ARBA" id="ARBA00023180"/>
    </source>
</evidence>
<evidence type="ECO:0000313" key="14">
    <source>
        <dbReference type="EMBL" id="KAK0066953.1"/>
    </source>
</evidence>
<dbReference type="PANTHER" id="PTHR24365:SF530">
    <property type="entry name" value="MSTPROX-RELATED"/>
    <property type="match status" value="1"/>
</dbReference>
<accession>A0AAD8C7A2</accession>
<name>A0AAD8C7A2_BIOPF</name>
<dbReference type="Gene3D" id="3.40.50.10140">
    <property type="entry name" value="Toll/interleukin-1 receptor homology (TIR) domain"/>
    <property type="match status" value="1"/>
</dbReference>
<dbReference type="Pfam" id="PF13306">
    <property type="entry name" value="LRR_5"/>
    <property type="match status" value="1"/>
</dbReference>
<keyword evidence="3" id="KW-0433">Leucine-rich repeat</keyword>
<organism evidence="14 15">
    <name type="scientific">Biomphalaria pfeifferi</name>
    <name type="common">Bloodfluke planorb</name>
    <name type="synonym">Freshwater snail</name>
    <dbReference type="NCBI Taxonomy" id="112525"/>
    <lineage>
        <taxon>Eukaryota</taxon>
        <taxon>Metazoa</taxon>
        <taxon>Spiralia</taxon>
        <taxon>Lophotrochozoa</taxon>
        <taxon>Mollusca</taxon>
        <taxon>Gastropoda</taxon>
        <taxon>Heterobranchia</taxon>
        <taxon>Euthyneura</taxon>
        <taxon>Panpulmonata</taxon>
        <taxon>Hygrophila</taxon>
        <taxon>Lymnaeoidea</taxon>
        <taxon>Planorbidae</taxon>
        <taxon>Biomphalaria</taxon>
    </lineage>
</organism>
<dbReference type="GO" id="GO:0038023">
    <property type="term" value="F:signaling receptor activity"/>
    <property type="evidence" value="ECO:0007669"/>
    <property type="project" value="TreeGrafter"/>
</dbReference>
<proteinExistence type="inferred from homology"/>
<reference evidence="14" key="2">
    <citation type="submission" date="2023-04" db="EMBL/GenBank/DDBJ databases">
        <authorList>
            <person name="Bu L."/>
            <person name="Lu L."/>
            <person name="Laidemitt M.R."/>
            <person name="Zhang S.M."/>
            <person name="Mutuku M."/>
            <person name="Mkoji G."/>
            <person name="Steinauer M."/>
            <person name="Loker E.S."/>
        </authorList>
    </citation>
    <scope>NUCLEOTIDE SEQUENCE</scope>
    <source>
        <strain evidence="14">KasaAsao</strain>
        <tissue evidence="14">Whole Snail</tissue>
    </source>
</reference>
<dbReference type="Gene3D" id="3.80.10.10">
    <property type="entry name" value="Ribonuclease Inhibitor"/>
    <property type="match status" value="2"/>
</dbReference>
<dbReference type="AlphaFoldDB" id="A0AAD8C7A2"/>
<evidence type="ECO:0000256" key="9">
    <source>
        <dbReference type="ARBA" id="ARBA00023170"/>
    </source>
</evidence>
<dbReference type="InterPro" id="IPR001611">
    <property type="entry name" value="Leu-rich_rpt"/>
</dbReference>
<dbReference type="Pfam" id="PF13855">
    <property type="entry name" value="LRR_8"/>
    <property type="match status" value="2"/>
</dbReference>
<feature type="region of interest" description="Disordered" evidence="11">
    <location>
        <begin position="87"/>
        <end position="113"/>
    </location>
</feature>
<evidence type="ECO:0000256" key="6">
    <source>
        <dbReference type="ARBA" id="ARBA00022737"/>
    </source>
</evidence>
<keyword evidence="7 12" id="KW-1133">Transmembrane helix</keyword>
<dbReference type="InterPro" id="IPR003591">
    <property type="entry name" value="Leu-rich_rpt_typical-subtyp"/>
</dbReference>
<evidence type="ECO:0000259" key="13">
    <source>
        <dbReference type="PROSITE" id="PS50104"/>
    </source>
</evidence>